<reference evidence="3" key="1">
    <citation type="journal article" date="2019" name="Int. J. Syst. Evol. Microbiol.">
        <title>The Global Catalogue of Microorganisms (GCM) 10K type strain sequencing project: providing services to taxonomists for standard genome sequencing and annotation.</title>
        <authorList>
            <consortium name="The Broad Institute Genomics Platform"/>
            <consortium name="The Broad Institute Genome Sequencing Center for Infectious Disease"/>
            <person name="Wu L."/>
            <person name="Ma J."/>
        </authorList>
    </citation>
    <scope>NUCLEOTIDE SEQUENCE [LARGE SCALE GENOMIC DNA]</scope>
    <source>
        <strain evidence="3">KCTC 52141</strain>
    </source>
</reference>
<keyword evidence="1" id="KW-0472">Membrane</keyword>
<keyword evidence="1" id="KW-0812">Transmembrane</keyword>
<feature type="transmembrane region" description="Helical" evidence="1">
    <location>
        <begin position="35"/>
        <end position="62"/>
    </location>
</feature>
<accession>A0ABV7HN29</accession>
<organism evidence="2 3">
    <name type="scientific">Gilvimarinus japonicus</name>
    <dbReference type="NCBI Taxonomy" id="1796469"/>
    <lineage>
        <taxon>Bacteria</taxon>
        <taxon>Pseudomonadati</taxon>
        <taxon>Pseudomonadota</taxon>
        <taxon>Gammaproteobacteria</taxon>
        <taxon>Cellvibrionales</taxon>
        <taxon>Cellvibrionaceae</taxon>
        <taxon>Gilvimarinus</taxon>
    </lineage>
</organism>
<proteinExistence type="predicted"/>
<evidence type="ECO:0008006" key="4">
    <source>
        <dbReference type="Google" id="ProtNLM"/>
    </source>
</evidence>
<comment type="caution">
    <text evidence="2">The sequence shown here is derived from an EMBL/GenBank/DDBJ whole genome shotgun (WGS) entry which is preliminary data.</text>
</comment>
<evidence type="ECO:0000256" key="1">
    <source>
        <dbReference type="SAM" id="Phobius"/>
    </source>
</evidence>
<keyword evidence="3" id="KW-1185">Reference proteome</keyword>
<protein>
    <recommendedName>
        <fullName evidence="4">Transmembrane sensor/regulator PpyR</fullName>
    </recommendedName>
</protein>
<evidence type="ECO:0000313" key="3">
    <source>
        <dbReference type="Proteomes" id="UP001595548"/>
    </source>
</evidence>
<dbReference type="Proteomes" id="UP001595548">
    <property type="component" value="Unassembled WGS sequence"/>
</dbReference>
<evidence type="ECO:0000313" key="2">
    <source>
        <dbReference type="EMBL" id="MFC3155239.1"/>
    </source>
</evidence>
<gene>
    <name evidence="2" type="ORF">ACFOEB_08505</name>
</gene>
<sequence>MAPDLLLRAAHGSMAVCGAVSLVIVYLLYGAPEALVLPLSVTVAGHIALILFPAVFKLGYVLRLAALKQMGRPVD</sequence>
<name>A0ABV7HN29_9GAMM</name>
<feature type="transmembrane region" description="Helical" evidence="1">
    <location>
        <begin position="12"/>
        <end position="29"/>
    </location>
</feature>
<keyword evidence="1" id="KW-1133">Transmembrane helix</keyword>
<dbReference type="RefSeq" id="WP_382415832.1">
    <property type="nucleotide sequence ID" value="NZ_AP031500.1"/>
</dbReference>
<dbReference type="EMBL" id="JBHRTL010000006">
    <property type="protein sequence ID" value="MFC3155239.1"/>
    <property type="molecule type" value="Genomic_DNA"/>
</dbReference>